<keyword evidence="8" id="KW-1133">Transmembrane helix</keyword>
<evidence type="ECO:0000256" key="1">
    <source>
        <dbReference type="ARBA" id="ARBA00004609"/>
    </source>
</evidence>
<dbReference type="CDD" id="cd00010">
    <property type="entry name" value="AAI_LTSS"/>
    <property type="match status" value="1"/>
</dbReference>
<comment type="caution">
    <text evidence="11">The sequence shown here is derived from an EMBL/GenBank/DDBJ whole genome shotgun (WGS) entry which is preliminary data.</text>
</comment>
<dbReference type="SMART" id="SM00499">
    <property type="entry name" value="AAI"/>
    <property type="match status" value="1"/>
</dbReference>
<dbReference type="InterPro" id="IPR043325">
    <property type="entry name" value="LTSS"/>
</dbReference>
<dbReference type="GO" id="GO:0008289">
    <property type="term" value="F:lipid binding"/>
    <property type="evidence" value="ECO:0007669"/>
    <property type="project" value="InterPro"/>
</dbReference>
<comment type="similarity">
    <text evidence="2">Belongs to the plant LTP family.</text>
</comment>
<evidence type="ECO:0000256" key="4">
    <source>
        <dbReference type="ARBA" id="ARBA00022729"/>
    </source>
</evidence>
<keyword evidence="8" id="KW-0472">Membrane</keyword>
<evidence type="ECO:0000256" key="6">
    <source>
        <dbReference type="ARBA" id="ARBA00023180"/>
    </source>
</evidence>
<keyword evidence="6" id="KW-0325">Glycoprotein</keyword>
<accession>A0A9Q0HVN9</accession>
<dbReference type="PANTHER" id="PTHR33044">
    <property type="entry name" value="BIFUNCTIONAL INHIBITOR/LIPID-TRANSFER PROTEIN/SEED STORAGE 2S ALBUMIN SUPERFAMILY PROTEIN-RELATED"/>
    <property type="match status" value="1"/>
</dbReference>
<proteinExistence type="inferred from homology"/>
<evidence type="ECO:0000259" key="10">
    <source>
        <dbReference type="SMART" id="SM00499"/>
    </source>
</evidence>
<dbReference type="GO" id="GO:0006869">
    <property type="term" value="P:lipid transport"/>
    <property type="evidence" value="ECO:0007669"/>
    <property type="project" value="InterPro"/>
</dbReference>
<keyword evidence="3" id="KW-0336">GPI-anchor</keyword>
<keyword evidence="4 9" id="KW-0732">Signal</keyword>
<sequence length="193" mass="19473">MASISNPSSIPSHLLLPLLFILFLSLSSGTRATSHSKTSHAHARAPAPAPAPAATQDCTAYLSDMIDCLDFVQQGSNSTKPTASCCAGLKKVVRENARCLCEGLQNSKNYGINLNISRAEALPSACGVSTPGSSACKISGAPAPAPVAGSTGVAAVPSPPPGNSLAMALPVSALIATTGIAISIFLLIDSMLM</sequence>
<evidence type="ECO:0000256" key="5">
    <source>
        <dbReference type="ARBA" id="ARBA00023157"/>
    </source>
</evidence>
<feature type="chain" id="PRO_5040465175" description="Bifunctional inhibitor/plant lipid transfer protein/seed storage helical domain-containing protein" evidence="9">
    <location>
        <begin position="33"/>
        <end position="193"/>
    </location>
</feature>
<evidence type="ECO:0000313" key="11">
    <source>
        <dbReference type="EMBL" id="KAJ1699583.1"/>
    </source>
</evidence>
<evidence type="ECO:0000313" key="12">
    <source>
        <dbReference type="Proteomes" id="UP001151287"/>
    </source>
</evidence>
<reference evidence="11" key="1">
    <citation type="journal article" date="2022" name="Cell">
        <title>Repeat-based holocentromeres influence genome architecture and karyotype evolution.</title>
        <authorList>
            <person name="Hofstatter P.G."/>
            <person name="Thangavel G."/>
            <person name="Lux T."/>
            <person name="Neumann P."/>
            <person name="Vondrak T."/>
            <person name="Novak P."/>
            <person name="Zhang M."/>
            <person name="Costa L."/>
            <person name="Castellani M."/>
            <person name="Scott A."/>
            <person name="Toegelov H."/>
            <person name="Fuchs J."/>
            <person name="Mata-Sucre Y."/>
            <person name="Dias Y."/>
            <person name="Vanzela A.L.L."/>
            <person name="Huettel B."/>
            <person name="Almeida C.C.S."/>
            <person name="Simkova H."/>
            <person name="Souza G."/>
            <person name="Pedrosa-Harand A."/>
            <person name="Macas J."/>
            <person name="Mayer K.F.X."/>
            <person name="Houben A."/>
            <person name="Marques A."/>
        </authorList>
    </citation>
    <scope>NUCLEOTIDE SEQUENCE</scope>
    <source>
        <strain evidence="11">RhyBre1mFocal</strain>
    </source>
</reference>
<comment type="subcellular location">
    <subcellularLocation>
        <location evidence="1">Cell membrane</location>
        <topology evidence="1">Lipid-anchor</topology>
        <topology evidence="1">GPI-anchor</topology>
    </subcellularLocation>
</comment>
<dbReference type="SUPFAM" id="SSF47699">
    <property type="entry name" value="Bifunctional inhibitor/lipid-transfer protein/seed storage 2S albumin"/>
    <property type="match status" value="1"/>
</dbReference>
<gene>
    <name evidence="11" type="ORF">LUZ63_008095</name>
</gene>
<organism evidence="11 12">
    <name type="scientific">Rhynchospora breviuscula</name>
    <dbReference type="NCBI Taxonomy" id="2022672"/>
    <lineage>
        <taxon>Eukaryota</taxon>
        <taxon>Viridiplantae</taxon>
        <taxon>Streptophyta</taxon>
        <taxon>Embryophyta</taxon>
        <taxon>Tracheophyta</taxon>
        <taxon>Spermatophyta</taxon>
        <taxon>Magnoliopsida</taxon>
        <taxon>Liliopsida</taxon>
        <taxon>Poales</taxon>
        <taxon>Cyperaceae</taxon>
        <taxon>Cyperoideae</taxon>
        <taxon>Rhynchosporeae</taxon>
        <taxon>Rhynchospora</taxon>
    </lineage>
</organism>
<evidence type="ECO:0000256" key="2">
    <source>
        <dbReference type="ARBA" id="ARBA00009748"/>
    </source>
</evidence>
<feature type="transmembrane region" description="Helical" evidence="8">
    <location>
        <begin position="165"/>
        <end position="188"/>
    </location>
</feature>
<dbReference type="FunFam" id="1.10.110.10:FF:000001">
    <property type="entry name" value="Bifunctional inhibitor/lipid-transfer protein/seed storage 2S albumin superfamily protein"/>
    <property type="match status" value="1"/>
</dbReference>
<protein>
    <recommendedName>
        <fullName evidence="10">Bifunctional inhibitor/plant lipid transfer protein/seed storage helical domain-containing protein</fullName>
    </recommendedName>
</protein>
<dbReference type="Proteomes" id="UP001151287">
    <property type="component" value="Unassembled WGS sequence"/>
</dbReference>
<dbReference type="AlphaFoldDB" id="A0A9Q0HVN9"/>
<dbReference type="InterPro" id="IPR016140">
    <property type="entry name" value="Bifunc_inhib/LTP/seed_store"/>
</dbReference>
<dbReference type="Pfam" id="PF14368">
    <property type="entry name" value="LTP_2"/>
    <property type="match status" value="1"/>
</dbReference>
<name>A0A9Q0HVN9_9POAL</name>
<keyword evidence="5" id="KW-1015">Disulfide bond</keyword>
<feature type="domain" description="Bifunctional inhibitor/plant lipid transfer protein/seed storage helical" evidence="10">
    <location>
        <begin position="58"/>
        <end position="136"/>
    </location>
</feature>
<dbReference type="GO" id="GO:0005886">
    <property type="term" value="C:plasma membrane"/>
    <property type="evidence" value="ECO:0007669"/>
    <property type="project" value="UniProtKB-SubCell"/>
</dbReference>
<dbReference type="GO" id="GO:0098552">
    <property type="term" value="C:side of membrane"/>
    <property type="evidence" value="ECO:0007669"/>
    <property type="project" value="UniProtKB-KW"/>
</dbReference>
<evidence type="ECO:0000256" key="8">
    <source>
        <dbReference type="SAM" id="Phobius"/>
    </source>
</evidence>
<feature type="signal peptide" evidence="9">
    <location>
        <begin position="1"/>
        <end position="32"/>
    </location>
</feature>
<evidence type="ECO:0000256" key="7">
    <source>
        <dbReference type="ARBA" id="ARBA00023288"/>
    </source>
</evidence>
<keyword evidence="7" id="KW-0449">Lipoprotein</keyword>
<evidence type="ECO:0000256" key="3">
    <source>
        <dbReference type="ARBA" id="ARBA00022622"/>
    </source>
</evidence>
<keyword evidence="8" id="KW-0812">Transmembrane</keyword>
<dbReference type="PRINTS" id="PR00382">
    <property type="entry name" value="LIPIDTRNSFER"/>
</dbReference>
<evidence type="ECO:0000256" key="9">
    <source>
        <dbReference type="SAM" id="SignalP"/>
    </source>
</evidence>
<dbReference type="InterPro" id="IPR036312">
    <property type="entry name" value="Bifun_inhib/LTP/seed_sf"/>
</dbReference>
<keyword evidence="12" id="KW-1185">Reference proteome</keyword>
<dbReference type="Gene3D" id="1.10.110.10">
    <property type="entry name" value="Plant lipid-transfer and hydrophobic proteins"/>
    <property type="match status" value="1"/>
</dbReference>
<dbReference type="EMBL" id="JAMQYH010000002">
    <property type="protein sequence ID" value="KAJ1699583.1"/>
    <property type="molecule type" value="Genomic_DNA"/>
</dbReference>
<dbReference type="OrthoDB" id="659547at2759"/>
<dbReference type="InterPro" id="IPR000528">
    <property type="entry name" value="Plant_nsLTP"/>
</dbReference>